<dbReference type="PANTHER" id="PTHR30532">
    <property type="entry name" value="IRON III DICITRATE-BINDING PERIPLASMIC PROTEIN"/>
    <property type="match status" value="1"/>
</dbReference>
<keyword evidence="8" id="KW-1185">Reference proteome</keyword>
<dbReference type="GO" id="GO:0030288">
    <property type="term" value="C:outer membrane-bounded periplasmic space"/>
    <property type="evidence" value="ECO:0007669"/>
    <property type="project" value="TreeGrafter"/>
</dbReference>
<dbReference type="CDD" id="cd01146">
    <property type="entry name" value="FhuD"/>
    <property type="match status" value="1"/>
</dbReference>
<keyword evidence="5" id="KW-0732">Signal</keyword>
<accession>A0A3N6RYY9</accession>
<dbReference type="OrthoDB" id="6160519at2"/>
<comment type="subcellular location">
    <subcellularLocation>
        <location evidence="1">Cell envelope</location>
    </subcellularLocation>
</comment>
<proteinExistence type="inferred from homology"/>
<organism evidence="7 8">
    <name type="scientific">Erwinia psidii</name>
    <dbReference type="NCBI Taxonomy" id="69224"/>
    <lineage>
        <taxon>Bacteria</taxon>
        <taxon>Pseudomonadati</taxon>
        <taxon>Pseudomonadota</taxon>
        <taxon>Gammaproteobacteria</taxon>
        <taxon>Enterobacterales</taxon>
        <taxon>Erwiniaceae</taxon>
        <taxon>Erwinia</taxon>
    </lineage>
</organism>
<dbReference type="InterPro" id="IPR002491">
    <property type="entry name" value="ABC_transptr_periplasmic_BD"/>
</dbReference>
<dbReference type="Proteomes" id="UP000279457">
    <property type="component" value="Unassembled WGS sequence"/>
</dbReference>
<dbReference type="PROSITE" id="PS50983">
    <property type="entry name" value="FE_B12_PBP"/>
    <property type="match status" value="1"/>
</dbReference>
<dbReference type="AlphaFoldDB" id="A0A3N6RYY9"/>
<dbReference type="PANTHER" id="PTHR30532:SF1">
    <property type="entry name" value="IRON(3+)-HYDROXAMATE-BINDING PROTEIN FHUD"/>
    <property type="match status" value="1"/>
</dbReference>
<protein>
    <submittedName>
        <fullName evidence="7">Fe(3+)-hydroxamate ABC transporter substrate-binding protein FhuD</fullName>
    </submittedName>
</protein>
<evidence type="ECO:0000313" key="7">
    <source>
        <dbReference type="EMBL" id="RQM38394.1"/>
    </source>
</evidence>
<feature type="domain" description="Fe/B12 periplasmic-binding" evidence="6">
    <location>
        <begin position="34"/>
        <end position="293"/>
    </location>
</feature>
<dbReference type="InterPro" id="IPR051313">
    <property type="entry name" value="Bact_iron-sidero_bind"/>
</dbReference>
<dbReference type="RefSeq" id="WP_124232851.1">
    <property type="nucleotide sequence ID" value="NZ_RHHM01000006.1"/>
</dbReference>
<reference evidence="7 8" key="1">
    <citation type="submission" date="2018-10" db="EMBL/GenBank/DDBJ databases">
        <title>Draft genome sequence for the type isolate of Erwinia psidii, agent causal of bacterial blight in guava (Psidium guajava) and wilt and die-back of Eucalyptus spp.</title>
        <authorList>
            <person name="Hermenegildo P.S."/>
            <person name="Santos S.A."/>
            <person name="Guimaraes L.M.S."/>
            <person name="Vidigal P.M.P."/>
            <person name="Pereira I.C."/>
            <person name="Badel J.L."/>
            <person name="Alfenas-Zerbini P."/>
            <person name="Ferreira M.A.S.V."/>
            <person name="Alfenas A.C."/>
        </authorList>
    </citation>
    <scope>NUCLEOTIDE SEQUENCE [LARGE SCALE GENOMIC DNA]</scope>
    <source>
        <strain evidence="7 8">IBSBF 435</strain>
    </source>
</reference>
<evidence type="ECO:0000313" key="8">
    <source>
        <dbReference type="Proteomes" id="UP000279457"/>
    </source>
</evidence>
<keyword evidence="4" id="KW-0408">Iron</keyword>
<dbReference type="Gene3D" id="3.40.50.1980">
    <property type="entry name" value="Nitrogenase molybdenum iron protein domain"/>
    <property type="match status" value="2"/>
</dbReference>
<evidence type="ECO:0000259" key="6">
    <source>
        <dbReference type="PROSITE" id="PS50983"/>
    </source>
</evidence>
<keyword evidence="3" id="KW-0813">Transport</keyword>
<name>A0A3N6RYY9_9GAMM</name>
<evidence type="ECO:0000256" key="1">
    <source>
        <dbReference type="ARBA" id="ARBA00004196"/>
    </source>
</evidence>
<dbReference type="Pfam" id="PF01497">
    <property type="entry name" value="Peripla_BP_2"/>
    <property type="match status" value="1"/>
</dbReference>
<evidence type="ECO:0000256" key="5">
    <source>
        <dbReference type="ARBA" id="ARBA00022729"/>
    </source>
</evidence>
<dbReference type="PRINTS" id="PR01715">
    <property type="entry name" value="FERRIBNDNGPP"/>
</dbReference>
<gene>
    <name evidence="7" type="primary">fhuD</name>
    <name evidence="7" type="ORF">EB241_09170</name>
</gene>
<evidence type="ECO:0000256" key="4">
    <source>
        <dbReference type="ARBA" id="ARBA00022496"/>
    </source>
</evidence>
<evidence type="ECO:0000256" key="3">
    <source>
        <dbReference type="ARBA" id="ARBA00022448"/>
    </source>
</evidence>
<dbReference type="NCBIfam" id="NF007864">
    <property type="entry name" value="PRK10576.1"/>
    <property type="match status" value="1"/>
</dbReference>
<evidence type="ECO:0000256" key="2">
    <source>
        <dbReference type="ARBA" id="ARBA00008814"/>
    </source>
</evidence>
<keyword evidence="4" id="KW-0406">Ion transport</keyword>
<keyword evidence="4" id="KW-0410">Iron transport</keyword>
<comment type="similarity">
    <text evidence="2">Belongs to the bacterial solute-binding protein 8 family.</text>
</comment>
<dbReference type="GO" id="GO:1901678">
    <property type="term" value="P:iron coordination entity transport"/>
    <property type="evidence" value="ECO:0007669"/>
    <property type="project" value="UniProtKB-ARBA"/>
</dbReference>
<dbReference type="SUPFAM" id="SSF53807">
    <property type="entry name" value="Helical backbone' metal receptor"/>
    <property type="match status" value="1"/>
</dbReference>
<comment type="caution">
    <text evidence="7">The sequence shown here is derived from an EMBL/GenBank/DDBJ whole genome shotgun (WGS) entry which is preliminary data.</text>
</comment>
<dbReference type="EMBL" id="RHHM01000006">
    <property type="protein sequence ID" value="RQM38394.1"/>
    <property type="molecule type" value="Genomic_DNA"/>
</dbReference>
<sequence>MPDYFRRRLLMALALSPLLPALPGRAASSVDIQRIIALEWLPVELLLALGVTPMGAAEMYQYKRWVGEPALPPSTVDVGLRTEPNLELLIQMKPSLILYSSGYGPSAAKIGQIAPGMGFPFSDASGKPLTIARRSLMQLAERLDRVVQAQQHLVAFDAFISAAKTRITARAQRPLLLMSILDPRHALVFGKGSLFLEVMEHLGIENAWQGETNFWGSAIVGLERLATMREVDAVCFDHGDDALVAQVTATPLWKAMPFVRENRLHRVPQVWFYGATLSAMRFCRQLDSVLGAA</sequence>